<gene>
    <name evidence="1" type="ORF">BMW23_0684</name>
</gene>
<dbReference type="Proteomes" id="UP000240325">
    <property type="component" value="Segment"/>
</dbReference>
<evidence type="ECO:0000313" key="1">
    <source>
        <dbReference type="EMBL" id="ATZ80730.1"/>
    </source>
</evidence>
<organism evidence="1">
    <name type="scientific">Bodo saltans virus</name>
    <dbReference type="NCBI Taxonomy" id="2024608"/>
    <lineage>
        <taxon>Viruses</taxon>
        <taxon>Varidnaviria</taxon>
        <taxon>Bamfordvirae</taxon>
        <taxon>Nucleocytoviricota</taxon>
        <taxon>Megaviricetes</taxon>
        <taxon>Imitervirales</taxon>
        <taxon>Mimiviridae</taxon>
        <taxon>Klosneuvirinae</taxon>
        <taxon>Theiavirus</taxon>
        <taxon>Theiavirus salishense</taxon>
    </lineage>
</organism>
<dbReference type="EMBL" id="MF782455">
    <property type="protein sequence ID" value="ATZ80730.1"/>
    <property type="molecule type" value="Genomic_DNA"/>
</dbReference>
<evidence type="ECO:0000313" key="2">
    <source>
        <dbReference type="Proteomes" id="UP000240325"/>
    </source>
</evidence>
<keyword evidence="2" id="KW-1185">Reference proteome</keyword>
<name>A0A2H4UUY1_9VIRU</name>
<accession>A0A2H4UUY1</accession>
<protein>
    <submittedName>
        <fullName evidence="1">Uncharacterized protein</fullName>
    </submittedName>
</protein>
<sequence>MQLQKYIDNFDIITIYPNIMENNTGYEQRKYDENDIKNIKKTLAKFNANEKHSTYTESFYRNLIVMNTDGNITRLKKNNKYDIINNHLLLLTKIEYLETEQIPSINPDFTRTITSISFSFNNINISIDKENNVYTIGISLLKGYSEEILNEIILLF</sequence>
<proteinExistence type="predicted"/>
<reference evidence="1" key="1">
    <citation type="journal article" date="2017" name="Elife">
        <title>The kinetoplastid-infecting Bodo saltans virus (BsV), a window into the most abundant giant viruses in the sea.</title>
        <authorList>
            <person name="Deeg C.M."/>
            <person name="Chow C.-E.T."/>
            <person name="Suttle C.A."/>
        </authorList>
    </citation>
    <scope>NUCLEOTIDE SEQUENCE</scope>
    <source>
        <strain evidence="1">NG1</strain>
    </source>
</reference>